<reference evidence="1 2" key="1">
    <citation type="journal article" date="2020" name="Front. Microbiol.">
        <title>Single-cell genomics of novel Actinobacteria with the Wood-Ljungdahl pathway discovered in a serpentinizing system.</title>
        <authorList>
            <person name="Merino N."/>
            <person name="Kawai M."/>
            <person name="Boyd E.S."/>
            <person name="Colman D.R."/>
            <person name="McGlynn S.E."/>
            <person name="Nealson K.H."/>
            <person name="Kurokawa K."/>
            <person name="Hongoh Y."/>
        </authorList>
    </citation>
    <scope>NUCLEOTIDE SEQUENCE [LARGE SCALE GENOMIC DNA]</scope>
    <source>
        <strain evidence="1 2">S25</strain>
    </source>
</reference>
<comment type="caution">
    <text evidence="1">The sequence shown here is derived from an EMBL/GenBank/DDBJ whole genome shotgun (WGS) entry which is preliminary data.</text>
</comment>
<feature type="non-terminal residue" evidence="1">
    <location>
        <position position="1"/>
    </location>
</feature>
<gene>
    <name evidence="1" type="ORF">HKBW3S25_01415</name>
</gene>
<accession>A0A6V8P3U2</accession>
<name>A0A6V8P3U2_9ACTN</name>
<evidence type="ECO:0000313" key="2">
    <source>
        <dbReference type="Proteomes" id="UP000543224"/>
    </source>
</evidence>
<protein>
    <submittedName>
        <fullName evidence="1">Uncharacterized protein</fullName>
    </submittedName>
</protein>
<dbReference type="Proteomes" id="UP000543224">
    <property type="component" value="Unassembled WGS sequence"/>
</dbReference>
<proteinExistence type="predicted"/>
<evidence type="ECO:0000313" key="1">
    <source>
        <dbReference type="EMBL" id="GFP25931.1"/>
    </source>
</evidence>
<organism evidence="1 2">
    <name type="scientific">Candidatus Hakubella thermalkaliphila</name>
    <dbReference type="NCBI Taxonomy" id="2754717"/>
    <lineage>
        <taxon>Bacteria</taxon>
        <taxon>Bacillati</taxon>
        <taxon>Actinomycetota</taxon>
        <taxon>Actinomycetota incertae sedis</taxon>
        <taxon>Candidatus Hakubellales</taxon>
        <taxon>Candidatus Hakubellaceae</taxon>
        <taxon>Candidatus Hakubella</taxon>
    </lineage>
</organism>
<dbReference type="EMBL" id="BLRX01000269">
    <property type="protein sequence ID" value="GFP25931.1"/>
    <property type="molecule type" value="Genomic_DNA"/>
</dbReference>
<dbReference type="AlphaFoldDB" id="A0A6V8P3U2"/>
<sequence>GRPGSYYDQVGGLESGSLLIELNITGRKAGQITFTVVKLFDLFESLCQKLLERG</sequence>